<gene>
    <name evidence="1" type="ORF">NCTC11157_01256</name>
</gene>
<dbReference type="AlphaFoldDB" id="A0A379DYW7"/>
<reference evidence="1 2" key="1">
    <citation type="submission" date="2018-06" db="EMBL/GenBank/DDBJ databases">
        <authorList>
            <consortium name="Pathogen Informatics"/>
            <person name="Doyle S."/>
        </authorList>
    </citation>
    <scope>NUCLEOTIDE SEQUENCE [LARGE SCALE GENOMIC DNA]</scope>
    <source>
        <strain evidence="1 2">NCTC11157</strain>
    </source>
</reference>
<accession>A0A379DYW7</accession>
<dbReference type="Proteomes" id="UP000254072">
    <property type="component" value="Unassembled WGS sequence"/>
</dbReference>
<organism evidence="1 2">
    <name type="scientific">Prevotella disiens</name>
    <dbReference type="NCBI Taxonomy" id="28130"/>
    <lineage>
        <taxon>Bacteria</taxon>
        <taxon>Pseudomonadati</taxon>
        <taxon>Bacteroidota</taxon>
        <taxon>Bacteroidia</taxon>
        <taxon>Bacteroidales</taxon>
        <taxon>Prevotellaceae</taxon>
        <taxon>Prevotella</taxon>
    </lineage>
</organism>
<evidence type="ECO:0000313" key="2">
    <source>
        <dbReference type="Proteomes" id="UP000254072"/>
    </source>
</evidence>
<dbReference type="EMBL" id="UGTL01000001">
    <property type="protein sequence ID" value="SUB85529.1"/>
    <property type="molecule type" value="Genomic_DNA"/>
</dbReference>
<evidence type="ECO:0000313" key="1">
    <source>
        <dbReference type="EMBL" id="SUB85529.1"/>
    </source>
</evidence>
<proteinExistence type="predicted"/>
<sequence length="68" mass="7963">MCTRKKDVEKLSCGFEELVKPNKCLQISKNILLTSSKGAILIFQTYYFDVKNNRFASREYFSELSIFQ</sequence>
<protein>
    <submittedName>
        <fullName evidence="1">Uncharacterized protein</fullName>
    </submittedName>
</protein>
<name>A0A379DYW7_9BACT</name>